<sequence>MEQAVLQHRRQVPLERRRVERRSDRTLQCASEPLQQVTLHATRVEDLAAVTLRLGFLRQQLAGQTWTALRRWYLELNGMMREDDRTHMQQPVDDPSGASIGLLQSCEAVLAREQRCYDVVYRAGARRLDDRESLLDVSAPAADIRELLSFSTRSADGRVCRVTCWHDGRRVLCSASEYVKGLQAELDRLLSNAVPVDAVISFIWNTLKTEQIADDC</sequence>
<dbReference type="EMBL" id="CANTFL010000007">
    <property type="protein sequence ID" value="CAI5708413.1"/>
    <property type="molecule type" value="Genomic_DNA"/>
</dbReference>
<dbReference type="Proteomes" id="UP001162031">
    <property type="component" value="Unassembled WGS sequence"/>
</dbReference>
<gene>
    <name evidence="1" type="ORF">HBR001_LOCUS86</name>
</gene>
<name>A0AAV0SUH0_HYABA</name>
<proteinExistence type="predicted"/>
<organism evidence="1 2">
    <name type="scientific">Hyaloperonospora brassicae</name>
    <name type="common">Brassica downy mildew</name>
    <name type="synonym">Peronospora brassicae</name>
    <dbReference type="NCBI Taxonomy" id="162125"/>
    <lineage>
        <taxon>Eukaryota</taxon>
        <taxon>Sar</taxon>
        <taxon>Stramenopiles</taxon>
        <taxon>Oomycota</taxon>
        <taxon>Peronosporomycetes</taxon>
        <taxon>Peronosporales</taxon>
        <taxon>Peronosporaceae</taxon>
        <taxon>Hyaloperonospora</taxon>
    </lineage>
</organism>
<evidence type="ECO:0000313" key="1">
    <source>
        <dbReference type="EMBL" id="CAI5708413.1"/>
    </source>
</evidence>
<dbReference type="AlphaFoldDB" id="A0AAV0SUH0"/>
<comment type="caution">
    <text evidence="1">The sequence shown here is derived from an EMBL/GenBank/DDBJ whole genome shotgun (WGS) entry which is preliminary data.</text>
</comment>
<accession>A0AAV0SUH0</accession>
<keyword evidence="2" id="KW-1185">Reference proteome</keyword>
<reference evidence="1" key="1">
    <citation type="submission" date="2022-12" db="EMBL/GenBank/DDBJ databases">
        <authorList>
            <person name="Webb A."/>
        </authorList>
    </citation>
    <scope>NUCLEOTIDE SEQUENCE</scope>
    <source>
        <strain evidence="1">Hp1</strain>
    </source>
</reference>
<evidence type="ECO:0000313" key="2">
    <source>
        <dbReference type="Proteomes" id="UP001162031"/>
    </source>
</evidence>
<protein>
    <submittedName>
        <fullName evidence="1">Uncharacterized protein</fullName>
    </submittedName>
</protein>